<organism evidence="4 5">
    <name type="scientific">Enterococcus hulanensis</name>
    <dbReference type="NCBI Taxonomy" id="2559929"/>
    <lineage>
        <taxon>Bacteria</taxon>
        <taxon>Bacillati</taxon>
        <taxon>Bacillota</taxon>
        <taxon>Bacilli</taxon>
        <taxon>Lactobacillales</taxon>
        <taxon>Enterococcaceae</taxon>
        <taxon>Enterococcus</taxon>
    </lineage>
</organism>
<keyword evidence="5" id="KW-1185">Reference proteome</keyword>
<protein>
    <submittedName>
        <fullName evidence="4">Ig-like domain-containing protein</fullName>
    </submittedName>
</protein>
<name>A0ABU3F525_9ENTE</name>
<dbReference type="Proteomes" id="UP001252875">
    <property type="component" value="Unassembled WGS sequence"/>
</dbReference>
<reference evidence="4 5" key="1">
    <citation type="submission" date="2023-03" db="EMBL/GenBank/DDBJ databases">
        <authorList>
            <person name="Shen W."/>
            <person name="Cai J."/>
        </authorList>
    </citation>
    <scope>NUCLEOTIDE SEQUENCE [LARGE SCALE GENOMIC DNA]</scope>
    <source>
        <strain evidence="4 5">D6-4</strain>
    </source>
</reference>
<evidence type="ECO:0000256" key="2">
    <source>
        <dbReference type="SAM" id="SignalP"/>
    </source>
</evidence>
<feature type="compositionally biased region" description="Low complexity" evidence="1">
    <location>
        <begin position="87"/>
        <end position="103"/>
    </location>
</feature>
<dbReference type="Pfam" id="PF17936">
    <property type="entry name" value="Big_6"/>
    <property type="match status" value="1"/>
</dbReference>
<dbReference type="RefSeq" id="WP_311822164.1">
    <property type="nucleotide sequence ID" value="NZ_JARPYF010000011.1"/>
</dbReference>
<comment type="caution">
    <text evidence="4">The sequence shown here is derived from an EMBL/GenBank/DDBJ whole genome shotgun (WGS) entry which is preliminary data.</text>
</comment>
<dbReference type="InterPro" id="IPR046776">
    <property type="entry name" value="Pectate_lyase_5"/>
</dbReference>
<feature type="region of interest" description="Disordered" evidence="1">
    <location>
        <begin position="35"/>
        <end position="106"/>
    </location>
</feature>
<gene>
    <name evidence="4" type="ORF">P7D85_17580</name>
</gene>
<evidence type="ECO:0000259" key="3">
    <source>
        <dbReference type="Pfam" id="PF17936"/>
    </source>
</evidence>
<evidence type="ECO:0000313" key="4">
    <source>
        <dbReference type="EMBL" id="MDT2601593.1"/>
    </source>
</evidence>
<accession>A0ABU3F525</accession>
<proteinExistence type="predicted"/>
<feature type="region of interest" description="Disordered" evidence="1">
    <location>
        <begin position="458"/>
        <end position="498"/>
    </location>
</feature>
<feature type="chain" id="PRO_5046511066" evidence="2">
    <location>
        <begin position="26"/>
        <end position="1015"/>
    </location>
</feature>
<dbReference type="InterPro" id="IPR041498">
    <property type="entry name" value="Big_6"/>
</dbReference>
<feature type="signal peptide" evidence="2">
    <location>
        <begin position="1"/>
        <end position="25"/>
    </location>
</feature>
<feature type="compositionally biased region" description="Polar residues" evidence="1">
    <location>
        <begin position="466"/>
        <end position="488"/>
    </location>
</feature>
<feature type="compositionally biased region" description="Low complexity" evidence="1">
    <location>
        <begin position="53"/>
        <end position="79"/>
    </location>
</feature>
<feature type="compositionally biased region" description="Polar residues" evidence="1">
    <location>
        <begin position="35"/>
        <end position="52"/>
    </location>
</feature>
<dbReference type="EMBL" id="JARPYI010000012">
    <property type="protein sequence ID" value="MDT2601593.1"/>
    <property type="molecule type" value="Genomic_DNA"/>
</dbReference>
<evidence type="ECO:0000256" key="1">
    <source>
        <dbReference type="SAM" id="MobiDB-lite"/>
    </source>
</evidence>
<keyword evidence="2" id="KW-0732">Signal</keyword>
<evidence type="ECO:0000313" key="5">
    <source>
        <dbReference type="Proteomes" id="UP001252875"/>
    </source>
</evidence>
<dbReference type="Pfam" id="PF20585">
    <property type="entry name" value="Pectate_lyase_5"/>
    <property type="match status" value="1"/>
</dbReference>
<sequence>MFNKLLGTWAAASLLLFSPSVVTLAAQVSTPQEQLNNGLVQEGETTNGERTNLTSSSSEIPTLESSSVESSTQPSESSTDVADKSSDTSQSTQTTSSSETTASSEKKVKIAAQAAATEVSTWADFVKALKDTSVSAIKVTADLTATSAGATVTRAVDIDFDSHTLDTKKYVAITVNTPGALTIHNMQFTGVQGGFLASGTGTVTLTGTFSSPDENAARITDMATGTVILDALKMNYNQVAYSSSDLAAITAGTFTITNASTIVSNAQYFYYSGFRTATRSQIVIDGKSKVTTNSLRDGTNTSGAIWNVEELSDIWIKGGSTLEMHGNAHNKADSNALFGISRASGSTLNVTEGSHVNAVSDTASAILMQSAGGSFNVSGQSNLDLVSNGDNSALEATLRFKVAGNMTFNVDGNSTIDITKTSDSGNTKNAPAIRMYGGNNKINVSGGSDFTVNRGVGNKVGDPGSDGNNQAIQYTSGNGNEFNLTDENSSVSISSSAGPAIDGSASDMNITAGKGTYFIARGNTQSATKGIFSGQLVNFSMDSIHYFDFRNNHVGGGLIFGNTDASSKFTSKNSDLAVWNAGSDLDGDPEHQWFDVTFGLSGANFANLDSTDNSQMQTQFGSLTNYSRMSANNQAAVLDEIRVPTNADKYIYAHASVPEGKDEMRDAYTGEVQATIGVYDETGKEVTQVKGESIGDPLAVYGDAERKGIIKIDAPDKAFLKTGYTLKVLDAWRGMNDSGWIHQSSSDDLTKDTPKVYDVTPADPVKLTSGGDTVAPSAKEITGTGEAGDILDVFLNGVNTGIETTVNEAGEFTAALPAGLKKGDFLQLFLRDHAGAAAVTNPPITNDSVGNIEPATDMTYHDATFKEAKKVQVNGSLELVSVPDTVDFGTQKVGTKTETYYPNVSGKLAISDTRGDGKVPWQLTLKETEGLHSDTNDLSGLLSYKNAQNTVQINQDNQVVETGSFDQDGLLTISDQWGADNQDKGLALTVPVGKQLLGDYKGTLSWTLENVPGNN</sequence>
<feature type="domain" description="Bacterial Ig" evidence="3">
    <location>
        <begin position="772"/>
        <end position="838"/>
    </location>
</feature>